<evidence type="ECO:0000256" key="1">
    <source>
        <dbReference type="SAM" id="SignalP"/>
    </source>
</evidence>
<accession>A0ABT7VEM1</accession>
<dbReference type="RefSeq" id="WP_289559116.1">
    <property type="nucleotide sequence ID" value="NZ_JAUDEN010000007.1"/>
</dbReference>
<sequence>MKKSILFPALALSVGLFSCSQEDLSGNASQSDQPVTVTVQLPDNVAGRASSRYIPSASDDAHQLRCILYVTNSDGSWSERIEKVESEAVGETFSFTFTPQDANDYKCTFWADFIEDDAAVTGDGNEKKYADLYYNTQSLPAVTYNTGVTTDGSLFNNDDCDAYCGTIANGAALSVELKRPFAKVSISDKGDAVSAASSISVSGYGVYNGFNIETNEVVGESETVISCSDIAPVKTDNVFFFNYLFVGNKNELPDADGNISMTVDGTTKEINVSDIILTANTKVNGSLDWANAPSDGSVSITVDIAGDWEEAANPNAPQVGDYYYSDGTWSASLDGTKTVVGVVFATADGDASSDAVANYPEVTFADNTIHGWVIAAQDMSGSPRFVETGHGSQSAIEGIEGVGTGESDILGYKNTLAWPNNALTNLAEGTEQGTYVAINNISSFALEAPSASSGWYLPAVGQLVCLYNAYYAGESKVLASLSALENGALNTTSNRYYWSSTADTDTDPYSVYRVTFNAEETDYVGHSTGGPGQSARPMLTF</sequence>
<proteinExistence type="predicted"/>
<comment type="caution">
    <text evidence="2">The sequence shown here is derived from an EMBL/GenBank/DDBJ whole genome shotgun (WGS) entry which is preliminary data.</text>
</comment>
<feature type="chain" id="PRO_5046155741" description="DUF1566 domain-containing protein" evidence="1">
    <location>
        <begin position="21"/>
        <end position="541"/>
    </location>
</feature>
<dbReference type="Proteomes" id="UP001169458">
    <property type="component" value="Unassembled WGS sequence"/>
</dbReference>
<protein>
    <recommendedName>
        <fullName evidence="4">DUF1566 domain-containing protein</fullName>
    </recommendedName>
</protein>
<dbReference type="PROSITE" id="PS51257">
    <property type="entry name" value="PROKAR_LIPOPROTEIN"/>
    <property type="match status" value="1"/>
</dbReference>
<evidence type="ECO:0000313" key="2">
    <source>
        <dbReference type="EMBL" id="MDM8324747.1"/>
    </source>
</evidence>
<name>A0ABT7VEM1_9BACE</name>
<organism evidence="2 3">
    <name type="scientific">Bacteroides gallinaceum</name>
    <dbReference type="NCBI Taxonomy" id="1462571"/>
    <lineage>
        <taxon>Bacteria</taxon>
        <taxon>Pseudomonadati</taxon>
        <taxon>Bacteroidota</taxon>
        <taxon>Bacteroidia</taxon>
        <taxon>Bacteroidales</taxon>
        <taxon>Bacteroidaceae</taxon>
        <taxon>Bacteroides</taxon>
    </lineage>
</organism>
<keyword evidence="1" id="KW-0732">Signal</keyword>
<keyword evidence="3" id="KW-1185">Reference proteome</keyword>
<reference evidence="3" key="1">
    <citation type="submission" date="2023-07" db="EMBL/GenBank/DDBJ databases">
        <title>Identification and characterization of horizontal gene transfer across gut microbiota members of farm animals based on homology search.</title>
        <authorList>
            <person name="Schwarzerova J."/>
            <person name="Nykrynova M."/>
            <person name="Jureckova K."/>
            <person name="Cejkova D."/>
            <person name="Rychlik I."/>
        </authorList>
    </citation>
    <scope>NUCLEOTIDE SEQUENCE [LARGE SCALE GENOMIC DNA]</scope>
    <source>
        <strain evidence="3">109_WCHN</strain>
    </source>
</reference>
<feature type="signal peptide" evidence="1">
    <location>
        <begin position="1"/>
        <end position="20"/>
    </location>
</feature>
<dbReference type="EMBL" id="JAUDEN010000007">
    <property type="protein sequence ID" value="MDM8324747.1"/>
    <property type="molecule type" value="Genomic_DNA"/>
</dbReference>
<gene>
    <name evidence="2" type="ORF">QUW60_05815</name>
</gene>
<evidence type="ECO:0000313" key="3">
    <source>
        <dbReference type="Proteomes" id="UP001169458"/>
    </source>
</evidence>
<evidence type="ECO:0008006" key="4">
    <source>
        <dbReference type="Google" id="ProtNLM"/>
    </source>
</evidence>